<evidence type="ECO:0000256" key="3">
    <source>
        <dbReference type="ARBA" id="ARBA00023170"/>
    </source>
</evidence>
<feature type="transmembrane region" description="Helical" evidence="5">
    <location>
        <begin position="211"/>
        <end position="236"/>
    </location>
</feature>
<feature type="transmembrane region" description="Helical" evidence="5">
    <location>
        <begin position="256"/>
        <end position="280"/>
    </location>
</feature>
<dbReference type="Proteomes" id="UP000001593">
    <property type="component" value="Unassembled WGS sequence"/>
</dbReference>
<evidence type="ECO:0000256" key="1">
    <source>
        <dbReference type="ARBA" id="ARBA00004141"/>
    </source>
</evidence>
<dbReference type="EMBL" id="DS469808">
    <property type="protein sequence ID" value="EDO32753.1"/>
    <property type="molecule type" value="Genomic_DNA"/>
</dbReference>
<feature type="transmembrane region" description="Helical" evidence="5">
    <location>
        <begin position="20"/>
        <end position="39"/>
    </location>
</feature>
<evidence type="ECO:0000313" key="7">
    <source>
        <dbReference type="Proteomes" id="UP000001593"/>
    </source>
</evidence>
<dbReference type="GO" id="GO:0016020">
    <property type="term" value="C:membrane"/>
    <property type="evidence" value="ECO:0007669"/>
    <property type="project" value="UniProtKB-SubCell"/>
</dbReference>
<evidence type="ECO:0000256" key="2">
    <source>
        <dbReference type="ARBA" id="ARBA00023040"/>
    </source>
</evidence>
<dbReference type="OMA" id="CECGSHE"/>
<evidence type="ECO:0000313" key="6">
    <source>
        <dbReference type="EMBL" id="EDO32753.1"/>
    </source>
</evidence>
<dbReference type="InParanoid" id="A7SU75"/>
<keyword evidence="5" id="KW-1133">Transmembrane helix</keyword>
<accession>A7SU75</accession>
<dbReference type="HOGENOM" id="CLU_840209_0_0_1"/>
<protein>
    <recommendedName>
        <fullName evidence="8">G-protein coupled receptors family 1 profile domain-containing protein</fullName>
    </recommendedName>
</protein>
<sequence length="331" mass="36968">MTLCEMFARYRFDNDAVNMVWLSLHLFGIFVNYYGISALKLNWKRLGNVKILLATNIFSNIASLLLHLHKPVNALVHSSSGIQWNFGEFLCTFLPSITNLTMAASTVSFTGIILEQYYKRIYHSELSLKNLENVVVLIWAWAGIISAPQFCECGSHEFLREAQMCLPPWYTDRKGLVYESVRLILQYAFPIAVAASAFFKDQIVQLTSDGYSQVAQCACISVNTCAAIFLAAVIYTYPVPLLRPFATNHALVDISGAMSCMEFLTVVCCIVVPFEVVAIIGEEVSGGKLHSRIRGDEDDDDLLDLNTFRANGKVHFGTTDDVDEKRLVTCA</sequence>
<feature type="transmembrane region" description="Helical" evidence="5">
    <location>
        <begin position="51"/>
        <end position="69"/>
    </location>
</feature>
<comment type="subcellular location">
    <subcellularLocation>
        <location evidence="1">Membrane</location>
        <topology evidence="1">Multi-pass membrane protein</topology>
    </subcellularLocation>
</comment>
<keyword evidence="4" id="KW-0807">Transducer</keyword>
<dbReference type="OrthoDB" id="5955663at2759"/>
<dbReference type="Gene3D" id="1.20.1070.10">
    <property type="entry name" value="Rhodopsin 7-helix transmembrane proteins"/>
    <property type="match status" value="1"/>
</dbReference>
<evidence type="ECO:0000256" key="5">
    <source>
        <dbReference type="SAM" id="Phobius"/>
    </source>
</evidence>
<keyword evidence="7" id="KW-1185">Reference proteome</keyword>
<keyword evidence="3" id="KW-0675">Receptor</keyword>
<reference evidence="6 7" key="1">
    <citation type="journal article" date="2007" name="Science">
        <title>Sea anemone genome reveals ancestral eumetazoan gene repertoire and genomic organization.</title>
        <authorList>
            <person name="Putnam N.H."/>
            <person name="Srivastava M."/>
            <person name="Hellsten U."/>
            <person name="Dirks B."/>
            <person name="Chapman J."/>
            <person name="Salamov A."/>
            <person name="Terry A."/>
            <person name="Shapiro H."/>
            <person name="Lindquist E."/>
            <person name="Kapitonov V.V."/>
            <person name="Jurka J."/>
            <person name="Genikhovich G."/>
            <person name="Grigoriev I.V."/>
            <person name="Lucas S.M."/>
            <person name="Steele R.E."/>
            <person name="Finnerty J.R."/>
            <person name="Technau U."/>
            <person name="Martindale M.Q."/>
            <person name="Rokhsar D.S."/>
        </authorList>
    </citation>
    <scope>NUCLEOTIDE SEQUENCE [LARGE SCALE GENOMIC DNA]</scope>
    <source>
        <strain evidence="7">CH2 X CH6</strain>
    </source>
</reference>
<feature type="transmembrane region" description="Helical" evidence="5">
    <location>
        <begin position="89"/>
        <end position="114"/>
    </location>
</feature>
<dbReference type="GO" id="GO:0004930">
    <property type="term" value="F:G protein-coupled receptor activity"/>
    <property type="evidence" value="ECO:0007669"/>
    <property type="project" value="UniProtKB-KW"/>
</dbReference>
<keyword evidence="5" id="KW-0472">Membrane</keyword>
<dbReference type="PhylomeDB" id="A7SU75"/>
<dbReference type="PANTHER" id="PTHR24235">
    <property type="entry name" value="NEUROPEPTIDE Y RECEPTOR"/>
    <property type="match status" value="1"/>
</dbReference>
<evidence type="ECO:0008006" key="8">
    <source>
        <dbReference type="Google" id="ProtNLM"/>
    </source>
</evidence>
<name>A7SU75_NEMVE</name>
<evidence type="ECO:0000256" key="4">
    <source>
        <dbReference type="ARBA" id="ARBA00023224"/>
    </source>
</evidence>
<dbReference type="KEGG" id="nve:5503896"/>
<dbReference type="PANTHER" id="PTHR24235:SF29">
    <property type="entry name" value="GH23382P"/>
    <property type="match status" value="1"/>
</dbReference>
<gene>
    <name evidence="6" type="ORF">NEMVEDRAFT_v1g247433</name>
</gene>
<dbReference type="SUPFAM" id="SSF81321">
    <property type="entry name" value="Family A G protein-coupled receptor-like"/>
    <property type="match status" value="1"/>
</dbReference>
<keyword evidence="2" id="KW-0297">G-protein coupled receptor</keyword>
<keyword evidence="5" id="KW-0812">Transmembrane</keyword>
<proteinExistence type="predicted"/>
<organism evidence="6 7">
    <name type="scientific">Nematostella vectensis</name>
    <name type="common">Starlet sea anemone</name>
    <dbReference type="NCBI Taxonomy" id="45351"/>
    <lineage>
        <taxon>Eukaryota</taxon>
        <taxon>Metazoa</taxon>
        <taxon>Cnidaria</taxon>
        <taxon>Anthozoa</taxon>
        <taxon>Hexacorallia</taxon>
        <taxon>Actiniaria</taxon>
        <taxon>Edwardsiidae</taxon>
        <taxon>Nematostella</taxon>
    </lineage>
</organism>
<dbReference type="AlphaFoldDB" id="A7SU75"/>